<feature type="compositionally biased region" description="Basic and acidic residues" evidence="1">
    <location>
        <begin position="187"/>
        <end position="228"/>
    </location>
</feature>
<dbReference type="EMBL" id="KQ991043">
    <property type="protein sequence ID" value="KZV52537.1"/>
    <property type="molecule type" value="Genomic_DNA"/>
</dbReference>
<dbReference type="Proteomes" id="UP000250235">
    <property type="component" value="Unassembled WGS sequence"/>
</dbReference>
<feature type="region of interest" description="Disordered" evidence="1">
    <location>
        <begin position="181"/>
        <end position="271"/>
    </location>
</feature>
<evidence type="ECO:0000313" key="3">
    <source>
        <dbReference type="Proteomes" id="UP000250235"/>
    </source>
</evidence>
<accession>A0A2Z7D1H4</accession>
<proteinExistence type="predicted"/>
<sequence length="376" mass="42687">MMISSSPRIILGFSTQLTMVNSAYVAHFSLWCPLQLTMPTTAYDAHYILRCPLQLSAPTTSYGAHYCSQWSLHLVGDNSANEGQTILWGSTQLRTVNSDTELTTQPAYDLTTYELSLWTHIALKEGKTTYDLTGEDRIWFKHMDTTYTQGRKNSLRLDVRRQIMVYETQLTTSAGMEAWLGQNPCRKSSDRRRDKNDKRSFRKMNDRKLLVAEERKTKWADSDPEERTSSSSSSKSKKEEVHCLMEDDSEEATLSKLSNENEELRSKSQEMLNENQCLADIKSSWTKSSTSLHFGDKSGLGYGSDESSMEETSTHPNMDRTKLQTMSCVKSCTGQPKEEKSEESSIAAKPHIWQGRYCGLGIMLLKSLKRAGLRNE</sequence>
<protein>
    <submittedName>
        <fullName evidence="2">Uncharacterized protein</fullName>
    </submittedName>
</protein>
<reference evidence="2 3" key="1">
    <citation type="journal article" date="2015" name="Proc. Natl. Acad. Sci. U.S.A.">
        <title>The resurrection genome of Boea hygrometrica: A blueprint for survival of dehydration.</title>
        <authorList>
            <person name="Xiao L."/>
            <person name="Yang G."/>
            <person name="Zhang L."/>
            <person name="Yang X."/>
            <person name="Zhao S."/>
            <person name="Ji Z."/>
            <person name="Zhou Q."/>
            <person name="Hu M."/>
            <person name="Wang Y."/>
            <person name="Chen M."/>
            <person name="Xu Y."/>
            <person name="Jin H."/>
            <person name="Xiao X."/>
            <person name="Hu G."/>
            <person name="Bao F."/>
            <person name="Hu Y."/>
            <person name="Wan P."/>
            <person name="Li L."/>
            <person name="Deng X."/>
            <person name="Kuang T."/>
            <person name="Xiang C."/>
            <person name="Zhu J.K."/>
            <person name="Oliver M.J."/>
            <person name="He Y."/>
        </authorList>
    </citation>
    <scope>NUCLEOTIDE SEQUENCE [LARGE SCALE GENOMIC DNA]</scope>
    <source>
        <strain evidence="3">cv. XS01</strain>
    </source>
</reference>
<feature type="compositionally biased region" description="Basic and acidic residues" evidence="1">
    <location>
        <begin position="236"/>
        <end position="245"/>
    </location>
</feature>
<evidence type="ECO:0000256" key="1">
    <source>
        <dbReference type="SAM" id="MobiDB-lite"/>
    </source>
</evidence>
<dbReference type="AlphaFoldDB" id="A0A2Z7D1H4"/>
<name>A0A2Z7D1H4_9LAMI</name>
<organism evidence="2 3">
    <name type="scientific">Dorcoceras hygrometricum</name>
    <dbReference type="NCBI Taxonomy" id="472368"/>
    <lineage>
        <taxon>Eukaryota</taxon>
        <taxon>Viridiplantae</taxon>
        <taxon>Streptophyta</taxon>
        <taxon>Embryophyta</taxon>
        <taxon>Tracheophyta</taxon>
        <taxon>Spermatophyta</taxon>
        <taxon>Magnoliopsida</taxon>
        <taxon>eudicotyledons</taxon>
        <taxon>Gunneridae</taxon>
        <taxon>Pentapetalae</taxon>
        <taxon>asterids</taxon>
        <taxon>lamiids</taxon>
        <taxon>Lamiales</taxon>
        <taxon>Gesneriaceae</taxon>
        <taxon>Didymocarpoideae</taxon>
        <taxon>Trichosporeae</taxon>
        <taxon>Loxocarpinae</taxon>
        <taxon>Dorcoceras</taxon>
    </lineage>
</organism>
<evidence type="ECO:0000313" key="2">
    <source>
        <dbReference type="EMBL" id="KZV52537.1"/>
    </source>
</evidence>
<keyword evidence="3" id="KW-1185">Reference proteome</keyword>
<gene>
    <name evidence="2" type="ORF">F511_29722</name>
</gene>